<dbReference type="KEGG" id="cow:Calow_0304"/>
<dbReference type="Proteomes" id="UP000006889">
    <property type="component" value="Chromosome"/>
</dbReference>
<dbReference type="EMBL" id="CP002216">
    <property type="protein sequence ID" value="ADQ03903.1"/>
    <property type="molecule type" value="Genomic_DNA"/>
</dbReference>
<evidence type="ECO:0000313" key="1">
    <source>
        <dbReference type="EMBL" id="ADQ03903.1"/>
    </source>
</evidence>
<dbReference type="eggNOG" id="ENOG5032SK0">
    <property type="taxonomic scope" value="Bacteria"/>
</dbReference>
<accession>E4Q367</accession>
<evidence type="ECO:0008006" key="3">
    <source>
        <dbReference type="Google" id="ProtNLM"/>
    </source>
</evidence>
<reference evidence="1 2" key="2">
    <citation type="journal article" date="2011" name="J. Bacteriol.">
        <title>Complete genome sequences for the anaerobic, extremely thermophilic plant biomass-degrading bacteria Caldicellulosiruptor hydrothermalis, Caldicellulosiruptor kristjanssonii, Caldicellulosiruptor kronotskyensis, Caldicellulosiruptor owensenis, and Caldicellulosiruptor lactoaceticus.</title>
        <authorList>
            <person name="Blumer-Schuette S.E."/>
            <person name="Ozdemir I."/>
            <person name="Mistry D."/>
            <person name="Lucas S."/>
            <person name="Lapidus A."/>
            <person name="Cheng J.F."/>
            <person name="Goodwin L.A."/>
            <person name="Pitluck S."/>
            <person name="Land M.L."/>
            <person name="Hauser L.J."/>
            <person name="Woyke T."/>
            <person name="Mikhailova N."/>
            <person name="Pati A."/>
            <person name="Kyrpides N.C."/>
            <person name="Ivanova N."/>
            <person name="Detter J.C."/>
            <person name="Walston-Davenport K."/>
            <person name="Han S."/>
            <person name="Adams M.W."/>
            <person name="Kelly R.M."/>
        </authorList>
    </citation>
    <scope>NUCLEOTIDE SEQUENCE [LARGE SCALE GENOMIC DNA]</scope>
    <source>
        <strain evidence="2">ATCC 700167 / DSM 13100 / OL</strain>
    </source>
</reference>
<gene>
    <name evidence="1" type="ordered locus">Calow_0304</name>
</gene>
<dbReference type="STRING" id="632518.Calow_0304"/>
<sequence length="218" mass="25452">MINEQIKKLNEKFHIDGKFISGGVLDENRFKSSKNKMLVILKEVNDPNSAYNWTLPGLLNDIKQGKIFFDKRFRLWKNVCRWALVTENINLNYQDIDESKLKEALNMFAVINLKKEAGSGSSNYDDIFNHAEKYKNEWLEEIKIINPHLIVCGGTFDIIREVLKINNIMTCDSGAKYFLKDERVFLKFPHPAYQVSDKMLFAYFKETINALKKQCLLN</sequence>
<reference key="1">
    <citation type="submission" date="2010-09" db="EMBL/GenBank/DDBJ databases">
        <title>Complete sequence of Caldicellulosiruptor owensensis OL.</title>
        <authorList>
            <consortium name="US DOE Joint Genome Institute"/>
            <person name="Lucas S."/>
            <person name="Copeland A."/>
            <person name="Lapidus A."/>
            <person name="Cheng J.-F."/>
            <person name="Bruce D."/>
            <person name="Goodwin L."/>
            <person name="Pitluck S."/>
            <person name="Davenport K."/>
            <person name="Detter J.C."/>
            <person name="Han C."/>
            <person name="Tapia R."/>
            <person name="Land M."/>
            <person name="Hauser L."/>
            <person name="Chang Y.-J."/>
            <person name="Jeffries C."/>
            <person name="Kyrpides N."/>
            <person name="Ivanova N."/>
            <person name="Mikhailova N."/>
            <person name="Blumer-Schuette S.E."/>
            <person name="Kelly R.M."/>
            <person name="Woyke T."/>
        </authorList>
    </citation>
    <scope>NUCLEOTIDE SEQUENCE</scope>
    <source>
        <strain>OL</strain>
    </source>
</reference>
<dbReference type="RefSeq" id="WP_013411317.1">
    <property type="nucleotide sequence ID" value="NC_014657.1"/>
</dbReference>
<keyword evidence="2" id="KW-1185">Reference proteome</keyword>
<protein>
    <recommendedName>
        <fullName evidence="3">Uracil-DNA glycosylase-like domain-containing protein</fullName>
    </recommendedName>
</protein>
<name>E4Q367_CALOW</name>
<dbReference type="HOGENOM" id="CLU_108863_0_0_9"/>
<dbReference type="AlphaFoldDB" id="E4Q367"/>
<evidence type="ECO:0000313" key="2">
    <source>
        <dbReference type="Proteomes" id="UP000006889"/>
    </source>
</evidence>
<organism evidence="1 2">
    <name type="scientific">Caldicellulosiruptor owensensis (strain ATCC 700167 / DSM 13100 / OL)</name>
    <dbReference type="NCBI Taxonomy" id="632518"/>
    <lineage>
        <taxon>Bacteria</taxon>
        <taxon>Bacillati</taxon>
        <taxon>Bacillota</taxon>
        <taxon>Bacillota incertae sedis</taxon>
        <taxon>Caldicellulosiruptorales</taxon>
        <taxon>Caldicellulosiruptoraceae</taxon>
        <taxon>Caldicellulosiruptor</taxon>
    </lineage>
</organism>
<proteinExistence type="predicted"/>
<dbReference type="OrthoDB" id="6397945at2"/>